<evidence type="ECO:0000313" key="3">
    <source>
        <dbReference type="Proteomes" id="UP000664417"/>
    </source>
</evidence>
<dbReference type="RefSeq" id="WP_207863479.1">
    <property type="nucleotide sequence ID" value="NZ_JAFREP010000057.1"/>
</dbReference>
<feature type="region of interest" description="Disordered" evidence="1">
    <location>
        <begin position="74"/>
        <end position="96"/>
    </location>
</feature>
<name>A0A8J7U712_9BACT</name>
<keyword evidence="3" id="KW-1185">Reference proteome</keyword>
<gene>
    <name evidence="2" type="ORF">J3U88_32980</name>
</gene>
<evidence type="ECO:0000256" key="1">
    <source>
        <dbReference type="SAM" id="MobiDB-lite"/>
    </source>
</evidence>
<sequence length="96" mass="11182">MSEKSSPSDVAKQFMRDYSRVRKQAVAMLEERDQLLAKFGMDREEIDRVVAEANFSPEVVAQVRRDVEQQLAQAEAKTRVTQDPNRRVSRHFRKMA</sequence>
<evidence type="ECO:0000313" key="2">
    <source>
        <dbReference type="EMBL" id="MBO1323327.1"/>
    </source>
</evidence>
<dbReference type="AlphaFoldDB" id="A0A8J7U712"/>
<feature type="compositionally biased region" description="Basic residues" evidence="1">
    <location>
        <begin position="87"/>
        <end position="96"/>
    </location>
</feature>
<organism evidence="2 3">
    <name type="scientific">Acanthopleuribacter pedis</name>
    <dbReference type="NCBI Taxonomy" id="442870"/>
    <lineage>
        <taxon>Bacteria</taxon>
        <taxon>Pseudomonadati</taxon>
        <taxon>Acidobacteriota</taxon>
        <taxon>Holophagae</taxon>
        <taxon>Acanthopleuribacterales</taxon>
        <taxon>Acanthopleuribacteraceae</taxon>
        <taxon>Acanthopleuribacter</taxon>
    </lineage>
</organism>
<reference evidence="2" key="1">
    <citation type="submission" date="2021-03" db="EMBL/GenBank/DDBJ databases">
        <authorList>
            <person name="Wang G."/>
        </authorList>
    </citation>
    <scope>NUCLEOTIDE SEQUENCE</scope>
    <source>
        <strain evidence="2">KCTC 12899</strain>
    </source>
</reference>
<feature type="compositionally biased region" description="Basic and acidic residues" evidence="1">
    <location>
        <begin position="76"/>
        <end position="86"/>
    </location>
</feature>
<protein>
    <submittedName>
        <fullName evidence="2">Uncharacterized protein</fullName>
    </submittedName>
</protein>
<comment type="caution">
    <text evidence="2">The sequence shown here is derived from an EMBL/GenBank/DDBJ whole genome shotgun (WGS) entry which is preliminary data.</text>
</comment>
<dbReference type="Proteomes" id="UP000664417">
    <property type="component" value="Unassembled WGS sequence"/>
</dbReference>
<dbReference type="EMBL" id="JAFREP010000057">
    <property type="protein sequence ID" value="MBO1323327.1"/>
    <property type="molecule type" value="Genomic_DNA"/>
</dbReference>
<accession>A0A8J7U712</accession>
<proteinExistence type="predicted"/>